<dbReference type="OrthoDB" id="9776021at2"/>
<keyword evidence="3" id="KW-1185">Reference proteome</keyword>
<dbReference type="Pfam" id="PF11907">
    <property type="entry name" value="DUF3427"/>
    <property type="match status" value="1"/>
</dbReference>
<reference evidence="2 3" key="1">
    <citation type="submission" date="2017-10" db="EMBL/GenBank/DDBJ databases">
        <title>Bifidobacterium xylocopum sp. nov. and Bifidobacterium aemilianum sp. nov., from the carpenter bee (Xylocopa violacea) digestive tract.</title>
        <authorList>
            <person name="Alberoni D."/>
            <person name="Baffoni L."/>
            <person name="Di Gioia D."/>
            <person name="Gaggia F."/>
            <person name="Biavati B."/>
        </authorList>
    </citation>
    <scope>NUCLEOTIDE SEQUENCE [LARGE SCALE GENOMIC DNA]</scope>
    <source>
        <strain evidence="2 3">XV2</strain>
    </source>
</reference>
<dbReference type="AlphaFoldDB" id="A0A366KBK1"/>
<dbReference type="RefSeq" id="WP_113853685.1">
    <property type="nucleotide sequence ID" value="NZ_PDCH01000010.1"/>
</dbReference>
<gene>
    <name evidence="2" type="ORF">CRD59_05470</name>
</gene>
<dbReference type="InterPro" id="IPR021835">
    <property type="entry name" value="DUF3427"/>
</dbReference>
<organism evidence="2 3">
    <name type="scientific">Bifidobacterium xylocopae</name>
    <dbReference type="NCBI Taxonomy" id="2493119"/>
    <lineage>
        <taxon>Bacteria</taxon>
        <taxon>Bacillati</taxon>
        <taxon>Actinomycetota</taxon>
        <taxon>Actinomycetes</taxon>
        <taxon>Bifidobacteriales</taxon>
        <taxon>Bifidobacteriaceae</taxon>
        <taxon>Bifidobacterium</taxon>
    </lineage>
</organism>
<accession>A0A366KBK1</accession>
<comment type="caution">
    <text evidence="2">The sequence shown here is derived from an EMBL/GenBank/DDBJ whole genome shotgun (WGS) entry which is preliminary data.</text>
</comment>
<evidence type="ECO:0000313" key="3">
    <source>
        <dbReference type="Proteomes" id="UP000252345"/>
    </source>
</evidence>
<evidence type="ECO:0000259" key="1">
    <source>
        <dbReference type="Pfam" id="PF11907"/>
    </source>
</evidence>
<evidence type="ECO:0000313" key="2">
    <source>
        <dbReference type="EMBL" id="RBP99100.1"/>
    </source>
</evidence>
<proteinExistence type="predicted"/>
<protein>
    <recommendedName>
        <fullName evidence="1">DUF3427 domain-containing protein</fullName>
    </recommendedName>
</protein>
<dbReference type="EMBL" id="PDCH01000010">
    <property type="protein sequence ID" value="RBP99100.1"/>
    <property type="molecule type" value="Genomic_DNA"/>
</dbReference>
<sequence>MREGAGEPSWEDSHFIPVFVMRREESRAARYYYVGRVASFDDSRLVERTASNTSTGMKATVTDIRLAKPVDSGLYRHLTGNSGL</sequence>
<dbReference type="Proteomes" id="UP000252345">
    <property type="component" value="Unassembled WGS sequence"/>
</dbReference>
<name>A0A366KBK1_9BIFI</name>
<feature type="domain" description="DUF3427" evidence="1">
    <location>
        <begin position="12"/>
        <end position="78"/>
    </location>
</feature>